<dbReference type="EMBL" id="CP000851">
    <property type="protein sequence ID" value="ABV88490.1"/>
    <property type="molecule type" value="Genomic_DNA"/>
</dbReference>
<dbReference type="STRING" id="398579.Spea_3174"/>
<dbReference type="InterPro" id="IPR000847">
    <property type="entry name" value="LysR_HTH_N"/>
</dbReference>
<dbReference type="OrthoDB" id="646694at2"/>
<dbReference type="InterPro" id="IPR036388">
    <property type="entry name" value="WH-like_DNA-bd_sf"/>
</dbReference>
<dbReference type="HOGENOM" id="CLU_039613_6_0_6"/>
<dbReference type="AlphaFoldDB" id="A8H7F3"/>
<gene>
    <name evidence="6" type="ordered locus">Spea_3174</name>
</gene>
<dbReference type="Pfam" id="PF03466">
    <property type="entry name" value="LysR_substrate"/>
    <property type="match status" value="1"/>
</dbReference>
<accession>A8H7F3</accession>
<evidence type="ECO:0000313" key="6">
    <source>
        <dbReference type="EMBL" id="ABV88490.1"/>
    </source>
</evidence>
<dbReference type="SUPFAM" id="SSF53850">
    <property type="entry name" value="Periplasmic binding protein-like II"/>
    <property type="match status" value="1"/>
</dbReference>
<dbReference type="FunFam" id="1.10.10.10:FF:000001">
    <property type="entry name" value="LysR family transcriptional regulator"/>
    <property type="match status" value="1"/>
</dbReference>
<feature type="domain" description="HTH lysR-type" evidence="5">
    <location>
        <begin position="1"/>
        <end position="58"/>
    </location>
</feature>
<evidence type="ECO:0000256" key="3">
    <source>
        <dbReference type="ARBA" id="ARBA00023125"/>
    </source>
</evidence>
<sequence length="300" mass="33849">MDLRHLKHFSALAECRSFSKAAEKLEITQPSLTRSIQKMEQDLGVQLFTRDSRQVKLTYHGGIVLKHSDNILNRVHLLESDIRVNSGKLAGKLVIGGGTLTSSRILGELLNEFVKYSPSISVELRARDVSELHQLLAKGEIDLFVAETKVTQFDQRDDLEIINYCNSVGVFCCRPGHPLVREKNLYTPRLKDFPLSLPRATTKEVEDLFGDLFDIERPAFSGLLRFELFNSISLPLYNTNMICLLPKLVIDEELKAGSLVLLDVKDMPHINVDFGAVYLKSKNLNPAAKEFISFVKSYVN</sequence>
<reference evidence="6 7" key="1">
    <citation type="submission" date="2007-10" db="EMBL/GenBank/DDBJ databases">
        <title>Complete sequence of Shewanella pealeana ATCC 700345.</title>
        <authorList>
            <consortium name="US DOE Joint Genome Institute"/>
            <person name="Copeland A."/>
            <person name="Lucas S."/>
            <person name="Lapidus A."/>
            <person name="Barry K."/>
            <person name="Glavina del Rio T."/>
            <person name="Dalin E."/>
            <person name="Tice H."/>
            <person name="Pitluck S."/>
            <person name="Chertkov O."/>
            <person name="Brettin T."/>
            <person name="Bruce D."/>
            <person name="Detter J.C."/>
            <person name="Han C."/>
            <person name="Schmutz J."/>
            <person name="Larimer F."/>
            <person name="Land M."/>
            <person name="Hauser L."/>
            <person name="Kyrpides N."/>
            <person name="Kim E."/>
            <person name="Zhao J.-S.Z."/>
            <person name="Manno D."/>
            <person name="Hawari J."/>
            <person name="Richardson P."/>
        </authorList>
    </citation>
    <scope>NUCLEOTIDE SEQUENCE [LARGE SCALE GENOMIC DNA]</scope>
    <source>
        <strain evidence="7">ATCC 700345 / ANG-SQ1</strain>
    </source>
</reference>
<dbReference type="RefSeq" id="WP_012156391.1">
    <property type="nucleotide sequence ID" value="NC_009901.1"/>
</dbReference>
<dbReference type="PRINTS" id="PR00039">
    <property type="entry name" value="HTHLYSR"/>
</dbReference>
<keyword evidence="3" id="KW-0238">DNA-binding</keyword>
<dbReference type="Proteomes" id="UP000002608">
    <property type="component" value="Chromosome"/>
</dbReference>
<dbReference type="InterPro" id="IPR005119">
    <property type="entry name" value="LysR_subst-bd"/>
</dbReference>
<dbReference type="PANTHER" id="PTHR30126:SF98">
    <property type="entry name" value="HTH-TYPE TRANSCRIPTIONAL ACTIVATOR BAUR"/>
    <property type="match status" value="1"/>
</dbReference>
<dbReference type="GO" id="GO:0003700">
    <property type="term" value="F:DNA-binding transcription factor activity"/>
    <property type="evidence" value="ECO:0007669"/>
    <property type="project" value="InterPro"/>
</dbReference>
<dbReference type="KEGG" id="spl:Spea_3174"/>
<dbReference type="PROSITE" id="PS50931">
    <property type="entry name" value="HTH_LYSR"/>
    <property type="match status" value="1"/>
</dbReference>
<dbReference type="eggNOG" id="COG0583">
    <property type="taxonomic scope" value="Bacteria"/>
</dbReference>
<keyword evidence="7" id="KW-1185">Reference proteome</keyword>
<evidence type="ECO:0000256" key="2">
    <source>
        <dbReference type="ARBA" id="ARBA00023015"/>
    </source>
</evidence>
<keyword evidence="4" id="KW-0804">Transcription</keyword>
<name>A8H7F3_SHEPA</name>
<organism evidence="6 7">
    <name type="scientific">Shewanella pealeana (strain ATCC 700345 / ANG-SQ1)</name>
    <dbReference type="NCBI Taxonomy" id="398579"/>
    <lineage>
        <taxon>Bacteria</taxon>
        <taxon>Pseudomonadati</taxon>
        <taxon>Pseudomonadota</taxon>
        <taxon>Gammaproteobacteria</taxon>
        <taxon>Alteromonadales</taxon>
        <taxon>Shewanellaceae</taxon>
        <taxon>Shewanella</taxon>
    </lineage>
</organism>
<keyword evidence="2" id="KW-0805">Transcription regulation</keyword>
<dbReference type="Pfam" id="PF00126">
    <property type="entry name" value="HTH_1"/>
    <property type="match status" value="1"/>
</dbReference>
<dbReference type="SUPFAM" id="SSF46785">
    <property type="entry name" value="Winged helix' DNA-binding domain"/>
    <property type="match status" value="1"/>
</dbReference>
<dbReference type="CDD" id="cd05466">
    <property type="entry name" value="PBP2_LTTR_substrate"/>
    <property type="match status" value="1"/>
</dbReference>
<evidence type="ECO:0000256" key="4">
    <source>
        <dbReference type="ARBA" id="ARBA00023163"/>
    </source>
</evidence>
<evidence type="ECO:0000259" key="5">
    <source>
        <dbReference type="PROSITE" id="PS50931"/>
    </source>
</evidence>
<protein>
    <submittedName>
        <fullName evidence="6">Transcriptional regulator, LysR family</fullName>
    </submittedName>
</protein>
<evidence type="ECO:0000256" key="1">
    <source>
        <dbReference type="ARBA" id="ARBA00009437"/>
    </source>
</evidence>
<comment type="similarity">
    <text evidence="1">Belongs to the LysR transcriptional regulatory family.</text>
</comment>
<proteinExistence type="inferred from homology"/>
<dbReference type="Gene3D" id="3.40.190.10">
    <property type="entry name" value="Periplasmic binding protein-like II"/>
    <property type="match status" value="2"/>
</dbReference>
<dbReference type="GO" id="GO:0000976">
    <property type="term" value="F:transcription cis-regulatory region binding"/>
    <property type="evidence" value="ECO:0007669"/>
    <property type="project" value="TreeGrafter"/>
</dbReference>
<dbReference type="PANTHER" id="PTHR30126">
    <property type="entry name" value="HTH-TYPE TRANSCRIPTIONAL REGULATOR"/>
    <property type="match status" value="1"/>
</dbReference>
<dbReference type="Gene3D" id="1.10.10.10">
    <property type="entry name" value="Winged helix-like DNA-binding domain superfamily/Winged helix DNA-binding domain"/>
    <property type="match status" value="1"/>
</dbReference>
<evidence type="ECO:0000313" key="7">
    <source>
        <dbReference type="Proteomes" id="UP000002608"/>
    </source>
</evidence>
<dbReference type="InterPro" id="IPR036390">
    <property type="entry name" value="WH_DNA-bd_sf"/>
</dbReference>